<feature type="signal peptide" evidence="1">
    <location>
        <begin position="1"/>
        <end position="30"/>
    </location>
</feature>
<evidence type="ECO:0000313" key="2">
    <source>
        <dbReference type="EMBL" id="XCB21864.1"/>
    </source>
</evidence>
<sequence>MCPVSAQKSLSIIAILFAVIGVASAPEAHADSITDPAATFTFKCCNSVTAKVYDLQVTIDLPASGNPLFGIMPLDPTCASSFQNPFTATFTCGDGIATTDTIRESVVVKGNTVPRVLIATWSDKEGKIIGSATPIPEPASIEYVLGIGIPLLVALRKRIDYRR</sequence>
<feature type="chain" id="PRO_5043593987" description="PEP-CTERM sorting domain-containing protein" evidence="1">
    <location>
        <begin position="31"/>
        <end position="163"/>
    </location>
</feature>
<dbReference type="RefSeq" id="WP_353071887.1">
    <property type="nucleotide sequence ID" value="NZ_CP132938.1"/>
</dbReference>
<reference evidence="2" key="1">
    <citation type="submission" date="2023-08" db="EMBL/GenBank/DDBJ databases">
        <authorList>
            <person name="Messyasz A."/>
            <person name="Mannisto M.K."/>
            <person name="Kerkhof L.J."/>
            <person name="Haggblom M."/>
        </authorList>
    </citation>
    <scope>NUCLEOTIDE SEQUENCE</scope>
    <source>
        <strain evidence="2">M8UP39</strain>
    </source>
</reference>
<dbReference type="KEGG" id="tgi:RBB81_20105"/>
<accession>A0AAU7YZ84</accession>
<dbReference type="EMBL" id="CP132938">
    <property type="protein sequence ID" value="XCB21864.1"/>
    <property type="molecule type" value="Genomic_DNA"/>
</dbReference>
<evidence type="ECO:0008006" key="3">
    <source>
        <dbReference type="Google" id="ProtNLM"/>
    </source>
</evidence>
<evidence type="ECO:0000256" key="1">
    <source>
        <dbReference type="SAM" id="SignalP"/>
    </source>
</evidence>
<gene>
    <name evidence="2" type="ORF">RBB81_20105</name>
</gene>
<name>A0AAU7YZ84_9BACT</name>
<protein>
    <recommendedName>
        <fullName evidence="3">PEP-CTERM sorting domain-containing protein</fullName>
    </recommendedName>
</protein>
<keyword evidence="1" id="KW-0732">Signal</keyword>
<proteinExistence type="predicted"/>
<dbReference type="AlphaFoldDB" id="A0AAU7YZ84"/>
<reference evidence="2" key="2">
    <citation type="journal article" date="2024" name="Environ. Microbiol.">
        <title>Genome analysis and description of Tunturibacter gen. nov. expands the diversity of Terriglobia in tundra soils.</title>
        <authorList>
            <person name="Messyasz A."/>
            <person name="Mannisto M.K."/>
            <person name="Kerkhof L.J."/>
            <person name="Haggblom M.M."/>
        </authorList>
    </citation>
    <scope>NUCLEOTIDE SEQUENCE</scope>
    <source>
        <strain evidence="2">M8UP39</strain>
    </source>
</reference>
<organism evidence="2">
    <name type="scientific">Tunturiibacter gelidiferens</name>
    <dbReference type="NCBI Taxonomy" id="3069689"/>
    <lineage>
        <taxon>Bacteria</taxon>
        <taxon>Pseudomonadati</taxon>
        <taxon>Acidobacteriota</taxon>
        <taxon>Terriglobia</taxon>
        <taxon>Terriglobales</taxon>
        <taxon>Acidobacteriaceae</taxon>
        <taxon>Tunturiibacter</taxon>
    </lineage>
</organism>